<evidence type="ECO:0000256" key="5">
    <source>
        <dbReference type="SAM" id="Phobius"/>
    </source>
</evidence>
<feature type="transmembrane region" description="Helical" evidence="5">
    <location>
        <begin position="201"/>
        <end position="222"/>
    </location>
</feature>
<name>A0AAU8LR39_9BACT</name>
<dbReference type="GO" id="GO:0016020">
    <property type="term" value="C:membrane"/>
    <property type="evidence" value="ECO:0007669"/>
    <property type="project" value="UniProtKB-SubCell"/>
</dbReference>
<feature type="transmembrane region" description="Helical" evidence="5">
    <location>
        <begin position="294"/>
        <end position="310"/>
    </location>
</feature>
<keyword evidence="4 5" id="KW-0472">Membrane</keyword>
<feature type="transmembrane region" description="Helical" evidence="5">
    <location>
        <begin position="443"/>
        <end position="460"/>
    </location>
</feature>
<dbReference type="InterPro" id="IPR007016">
    <property type="entry name" value="O-antigen_ligase-rel_domated"/>
</dbReference>
<feature type="transmembrane region" description="Helical" evidence="5">
    <location>
        <begin position="387"/>
        <end position="406"/>
    </location>
</feature>
<evidence type="ECO:0000259" key="6">
    <source>
        <dbReference type="Pfam" id="PF04932"/>
    </source>
</evidence>
<sequence length="756" mass="86547">MQVRSEVISFFLFLATLFFAPLAFGTTENWSIITVELLVALAGIFYFLPSAGKKASSSYYRVPGILPLLLLLAWMLLQLIPLPLSLVRIVAPNICQAYQPILTLPTLGNLYAWLPLTVNYKETLLEVLRLSSYALFYVLTIQLLTSSRKLRLTITLVTGLAICIAFFAILQRITAPDTLFWFRKLSDGKQAFGPWVYKNHYAGFMVMLCPLVLSQFFLYRPVYGRADTLRGKIVAFFSESKTALYLGWGFGSIVIFASVFLTQSRGGILSIICSLLFFLFFISRQQEKIGKAQLFILFAGFLILVGWYSWEPISDRFLAIFDSETGRVKDDRLLIWQDTFQIIKDFFLTGSGFGTFVDIFPSYKTLPDDLLYDHAHNDFLELLSNGGVPAGLLGGWFIASVLHVGYKMIHLRRDSFSVFPAVGAFSGLAGLLVYSGFDFNLHNGANGLYFFFLAGLLVSAGNTRRYYQDSPTLLPLLKPNYWRNILVFTAILAFFGATLFYQGRKVWAERKYRKARQVSSLERFTPVDRVEKMSMLLEEARAFDPVTGLYSHTLAKLKSLQGQDKQAVRLSAEAVRQQSMSFTFLQQLGHVVAATDLELARNLLKRGYERADQKKLAFQTWAAFELSQRTGKEGRVRLRREVERDPRMLASLYQVLIKYQVNQKYVAEILPQKTSSWLGFWNKVKNEKRSSEFHFIIEHALDFIDNDSKVLPQYFSEVFHYYRTQKKMKSPEMCSKSLCATYRIMFLFISFSVRYI</sequence>
<feature type="transmembrane region" description="Helical" evidence="5">
    <location>
        <begin position="418"/>
        <end position="437"/>
    </location>
</feature>
<gene>
    <name evidence="7" type="ORF">Q3M24_15240</name>
</gene>
<accession>A0AAU8LR39</accession>
<evidence type="ECO:0000256" key="4">
    <source>
        <dbReference type="ARBA" id="ARBA00023136"/>
    </source>
</evidence>
<organism evidence="7">
    <name type="scientific">Candidatus Electrothrix aestuarii</name>
    <dbReference type="NCBI Taxonomy" id="3062594"/>
    <lineage>
        <taxon>Bacteria</taxon>
        <taxon>Pseudomonadati</taxon>
        <taxon>Thermodesulfobacteriota</taxon>
        <taxon>Desulfobulbia</taxon>
        <taxon>Desulfobulbales</taxon>
        <taxon>Desulfobulbaceae</taxon>
        <taxon>Candidatus Electrothrix</taxon>
    </lineage>
</organism>
<dbReference type="InterPro" id="IPR051533">
    <property type="entry name" value="WaaL-like"/>
</dbReference>
<reference evidence="7" key="2">
    <citation type="submission" date="2024-06" db="EMBL/GenBank/DDBJ databases">
        <authorList>
            <person name="Plum-Jensen L.E."/>
            <person name="Schramm A."/>
            <person name="Marshall I.P.G."/>
        </authorList>
    </citation>
    <scope>NUCLEOTIDE SEQUENCE</scope>
    <source>
        <strain evidence="7">Rat1</strain>
    </source>
</reference>
<reference evidence="7" key="1">
    <citation type="journal article" date="2024" name="Syst. Appl. Microbiol.">
        <title>First single-strain enrichments of Electrothrix cable bacteria, description of E. aestuarii sp. nov. and E. rattekaaiensis sp. nov., and proposal of a cable bacteria taxonomy following the rules of the SeqCode.</title>
        <authorList>
            <person name="Plum-Jensen L.E."/>
            <person name="Schramm A."/>
            <person name="Marshall I.P.G."/>
        </authorList>
    </citation>
    <scope>NUCLEOTIDE SEQUENCE</scope>
    <source>
        <strain evidence="7">Rat1</strain>
    </source>
</reference>
<feature type="transmembrane region" description="Helical" evidence="5">
    <location>
        <begin position="243"/>
        <end position="260"/>
    </location>
</feature>
<evidence type="ECO:0000256" key="2">
    <source>
        <dbReference type="ARBA" id="ARBA00022692"/>
    </source>
</evidence>
<keyword evidence="7" id="KW-0436">Ligase</keyword>
<evidence type="ECO:0000256" key="3">
    <source>
        <dbReference type="ARBA" id="ARBA00022989"/>
    </source>
</evidence>
<feature type="transmembrane region" description="Helical" evidence="5">
    <location>
        <begin position="30"/>
        <end position="48"/>
    </location>
</feature>
<dbReference type="EMBL" id="CP159373">
    <property type="protein sequence ID" value="XCN71654.1"/>
    <property type="molecule type" value="Genomic_DNA"/>
</dbReference>
<feature type="transmembrane region" description="Helical" evidence="5">
    <location>
        <begin position="152"/>
        <end position="173"/>
    </location>
</feature>
<evidence type="ECO:0000256" key="1">
    <source>
        <dbReference type="ARBA" id="ARBA00004141"/>
    </source>
</evidence>
<feature type="domain" description="O-antigen ligase-related" evidence="6">
    <location>
        <begin position="251"/>
        <end position="393"/>
    </location>
</feature>
<dbReference type="Pfam" id="PF04932">
    <property type="entry name" value="Wzy_C"/>
    <property type="match status" value="1"/>
</dbReference>
<dbReference type="PANTHER" id="PTHR37422">
    <property type="entry name" value="TEICHURONIC ACID BIOSYNTHESIS PROTEIN TUAE"/>
    <property type="match status" value="1"/>
</dbReference>
<protein>
    <submittedName>
        <fullName evidence="7">O-antigen ligase family protein</fullName>
    </submittedName>
</protein>
<dbReference type="PANTHER" id="PTHR37422:SF13">
    <property type="entry name" value="LIPOPOLYSACCHARIDE BIOSYNTHESIS PROTEIN PA4999-RELATED"/>
    <property type="match status" value="1"/>
</dbReference>
<proteinExistence type="predicted"/>
<feature type="transmembrane region" description="Helical" evidence="5">
    <location>
        <begin position="60"/>
        <end position="80"/>
    </location>
</feature>
<feature type="transmembrane region" description="Helical" evidence="5">
    <location>
        <begin position="127"/>
        <end position="145"/>
    </location>
</feature>
<keyword evidence="2 5" id="KW-0812">Transmembrane</keyword>
<evidence type="ECO:0000313" key="7">
    <source>
        <dbReference type="EMBL" id="XCN71654.1"/>
    </source>
</evidence>
<dbReference type="GO" id="GO:0016874">
    <property type="term" value="F:ligase activity"/>
    <property type="evidence" value="ECO:0007669"/>
    <property type="project" value="UniProtKB-KW"/>
</dbReference>
<feature type="transmembrane region" description="Helical" evidence="5">
    <location>
        <begin position="7"/>
        <end position="24"/>
    </location>
</feature>
<dbReference type="AlphaFoldDB" id="A0AAU8LR39"/>
<dbReference type="KEGG" id="eaj:Q3M24_15240"/>
<feature type="transmembrane region" description="Helical" evidence="5">
    <location>
        <begin position="481"/>
        <end position="501"/>
    </location>
</feature>
<feature type="transmembrane region" description="Helical" evidence="5">
    <location>
        <begin position="266"/>
        <end position="282"/>
    </location>
</feature>
<keyword evidence="3 5" id="KW-1133">Transmembrane helix</keyword>
<comment type="subcellular location">
    <subcellularLocation>
        <location evidence="1">Membrane</location>
        <topology evidence="1">Multi-pass membrane protein</topology>
    </subcellularLocation>
</comment>